<evidence type="ECO:0000259" key="1">
    <source>
        <dbReference type="PROSITE" id="PS51186"/>
    </source>
</evidence>
<organism evidence="2 3">
    <name type="scientific">Gordonia oryzae</name>
    <dbReference type="NCBI Taxonomy" id="2487349"/>
    <lineage>
        <taxon>Bacteria</taxon>
        <taxon>Bacillati</taxon>
        <taxon>Actinomycetota</taxon>
        <taxon>Actinomycetes</taxon>
        <taxon>Mycobacteriales</taxon>
        <taxon>Gordoniaceae</taxon>
        <taxon>Gordonia</taxon>
    </lineage>
</organism>
<proteinExistence type="predicted"/>
<dbReference type="GO" id="GO:0005737">
    <property type="term" value="C:cytoplasm"/>
    <property type="evidence" value="ECO:0007669"/>
    <property type="project" value="TreeGrafter"/>
</dbReference>
<dbReference type="OrthoDB" id="5191051at2"/>
<dbReference type="AlphaFoldDB" id="A0A3N4GYD5"/>
<sequence>MTKVSLRALTEAHIPTILDACSDWQELAQYGPPYWRPRSSAELQRKIAATSGPQPATEYSFVLVDDLSGRLVGECSVHAIDWRSRVAQVGICVWSPVDRGQGLGRVGVEQVTNWGFGHLGLRRLEAWILTTNRSSCALFERCGFVHEGTLRARYLNDGKHHDVDVLSRLADSSG</sequence>
<dbReference type="InterPro" id="IPR016181">
    <property type="entry name" value="Acyl_CoA_acyltransferase"/>
</dbReference>
<dbReference type="PROSITE" id="PS51186">
    <property type="entry name" value="GNAT"/>
    <property type="match status" value="1"/>
</dbReference>
<dbReference type="GO" id="GO:0008999">
    <property type="term" value="F:protein-N-terminal-alanine acetyltransferase activity"/>
    <property type="evidence" value="ECO:0007669"/>
    <property type="project" value="TreeGrafter"/>
</dbReference>
<gene>
    <name evidence="2" type="ORF">EF294_03670</name>
</gene>
<evidence type="ECO:0000313" key="3">
    <source>
        <dbReference type="Proteomes" id="UP000267536"/>
    </source>
</evidence>
<keyword evidence="3" id="KW-1185">Reference proteome</keyword>
<dbReference type="GO" id="GO:1990189">
    <property type="term" value="F:protein N-terminal-serine acetyltransferase activity"/>
    <property type="evidence" value="ECO:0007669"/>
    <property type="project" value="TreeGrafter"/>
</dbReference>
<dbReference type="EMBL" id="RKMH01000002">
    <property type="protein sequence ID" value="RPA65848.1"/>
    <property type="molecule type" value="Genomic_DNA"/>
</dbReference>
<evidence type="ECO:0000313" key="2">
    <source>
        <dbReference type="EMBL" id="RPA65848.1"/>
    </source>
</evidence>
<keyword evidence="2" id="KW-0808">Transferase</keyword>
<protein>
    <submittedName>
        <fullName evidence="2">N-acetyltransferase</fullName>
    </submittedName>
</protein>
<feature type="domain" description="N-acetyltransferase" evidence="1">
    <location>
        <begin position="4"/>
        <end position="171"/>
    </location>
</feature>
<dbReference type="InterPro" id="IPR051908">
    <property type="entry name" value="Ribosomal_N-acetyltransferase"/>
</dbReference>
<dbReference type="SUPFAM" id="SSF55729">
    <property type="entry name" value="Acyl-CoA N-acyltransferases (Nat)"/>
    <property type="match status" value="1"/>
</dbReference>
<accession>A0A3N4GYD5</accession>
<name>A0A3N4GYD5_9ACTN</name>
<dbReference type="Gene3D" id="3.40.630.30">
    <property type="match status" value="1"/>
</dbReference>
<dbReference type="PANTHER" id="PTHR43441:SF2">
    <property type="entry name" value="FAMILY ACETYLTRANSFERASE, PUTATIVE (AFU_ORTHOLOGUE AFUA_7G00850)-RELATED"/>
    <property type="match status" value="1"/>
</dbReference>
<dbReference type="InterPro" id="IPR000182">
    <property type="entry name" value="GNAT_dom"/>
</dbReference>
<comment type="caution">
    <text evidence="2">The sequence shown here is derived from an EMBL/GenBank/DDBJ whole genome shotgun (WGS) entry which is preliminary data.</text>
</comment>
<dbReference type="Pfam" id="PF13302">
    <property type="entry name" value="Acetyltransf_3"/>
    <property type="match status" value="1"/>
</dbReference>
<dbReference type="RefSeq" id="WP_123925707.1">
    <property type="nucleotide sequence ID" value="NZ_JBPSDP010000012.1"/>
</dbReference>
<dbReference type="Proteomes" id="UP000267536">
    <property type="component" value="Unassembled WGS sequence"/>
</dbReference>
<reference evidence="2 3" key="1">
    <citation type="submission" date="2018-11" db="EMBL/GenBank/DDBJ databases">
        <title>Draft genome sequence of Gordonia sp. RS15-1S isolated from rice stems.</title>
        <authorList>
            <person name="Muangham S."/>
        </authorList>
    </citation>
    <scope>NUCLEOTIDE SEQUENCE [LARGE SCALE GENOMIC DNA]</scope>
    <source>
        <strain evidence="2 3">RS15-1S</strain>
    </source>
</reference>
<dbReference type="PANTHER" id="PTHR43441">
    <property type="entry name" value="RIBOSOMAL-PROTEIN-SERINE ACETYLTRANSFERASE"/>
    <property type="match status" value="1"/>
</dbReference>